<dbReference type="AlphaFoldDB" id="A0A255Z7H4"/>
<comment type="caution">
    <text evidence="1">The sequence shown here is derived from an EMBL/GenBank/DDBJ whole genome shotgun (WGS) entry which is preliminary data.</text>
</comment>
<dbReference type="EMBL" id="NOXU01000015">
    <property type="protein sequence ID" value="OYQ37389.1"/>
    <property type="molecule type" value="Genomic_DNA"/>
</dbReference>
<gene>
    <name evidence="1" type="ORF">CHU95_01465</name>
</gene>
<accession>A0A255Z7H4</accession>
<evidence type="ECO:0000313" key="1">
    <source>
        <dbReference type="EMBL" id="OYQ37389.1"/>
    </source>
</evidence>
<dbReference type="Gene3D" id="2.60.120.380">
    <property type="match status" value="1"/>
</dbReference>
<sequence>MTPSSSTLTGASVNATNTTTATGAAAASAAISGTTKKLSEIERQLAEFAASTAKANKKAEAQSKIQVQTFEKQVRKSPYSTNGAATDIGTLVKDSTRLNVYSNIKSDDKGDVFKFRVQTSGEAQLGVLGDPGLRLQLVTRFGAVVADSKEGQGSTSDNYAKLQKGELKLGAGEYYVRVTNDGNTPTRDSKGKAVTSKNYALQLSMGVYRKDYDTVAQQPKAGDGMPQQSAAALELQNMLTAAQNFDTGLSGTAKLNNALFG</sequence>
<proteinExistence type="predicted"/>
<name>A0A255Z7H4_9PROT</name>
<dbReference type="SUPFAM" id="SSF89260">
    <property type="entry name" value="Collagen-binding domain"/>
    <property type="match status" value="1"/>
</dbReference>
<organism evidence="1 2">
    <name type="scientific">Niveispirillum lacus</name>
    <dbReference type="NCBI Taxonomy" id="1981099"/>
    <lineage>
        <taxon>Bacteria</taxon>
        <taxon>Pseudomonadati</taxon>
        <taxon>Pseudomonadota</taxon>
        <taxon>Alphaproteobacteria</taxon>
        <taxon>Rhodospirillales</taxon>
        <taxon>Azospirillaceae</taxon>
        <taxon>Niveispirillum</taxon>
    </lineage>
</organism>
<reference evidence="1 2" key="1">
    <citation type="submission" date="2017-07" db="EMBL/GenBank/DDBJ databases">
        <title>Niveispirillum cyanobacteriorum sp. nov., isolated from cyanobacterial aggregates in a eutrophic lake.</title>
        <authorList>
            <person name="Cai H."/>
        </authorList>
    </citation>
    <scope>NUCLEOTIDE SEQUENCE [LARGE SCALE GENOMIC DNA]</scope>
    <source>
        <strain evidence="2">TH1-14</strain>
    </source>
</reference>
<evidence type="ECO:0000313" key="2">
    <source>
        <dbReference type="Proteomes" id="UP000216998"/>
    </source>
</evidence>
<dbReference type="Proteomes" id="UP000216998">
    <property type="component" value="Unassembled WGS sequence"/>
</dbReference>
<protein>
    <submittedName>
        <fullName evidence="1">Uncharacterized protein</fullName>
    </submittedName>
</protein>
<keyword evidence="2" id="KW-1185">Reference proteome</keyword>